<name>A0A327Z0B4_9ACTN</name>
<sequence>MMLHGVTVSTDQVGSSGFRARVGQQVTFGLSLYLATPDFPEIVGRVVPAVRDSFYGGCVLVAGDVPFHVTADSTDQESRINDQKNEPSVRLNGSISLADDYIIDEVRQGWDLDLTRSWLVHRIVRLRPDGVREPVNAIVHTRDISSYLIDIERA</sequence>
<dbReference type="EMBL" id="QLMJ01000022">
    <property type="protein sequence ID" value="RAK27632.1"/>
    <property type="molecule type" value="Genomic_DNA"/>
</dbReference>
<dbReference type="Proteomes" id="UP000249341">
    <property type="component" value="Unassembled WGS sequence"/>
</dbReference>
<evidence type="ECO:0000313" key="2">
    <source>
        <dbReference type="Proteomes" id="UP000249341"/>
    </source>
</evidence>
<dbReference type="RefSeq" id="WP_111653746.1">
    <property type="nucleotide sequence ID" value="NZ_JACHWI010000008.1"/>
</dbReference>
<gene>
    <name evidence="1" type="ORF">B0I29_12215</name>
</gene>
<keyword evidence="2" id="KW-1185">Reference proteome</keyword>
<reference evidence="1 2" key="1">
    <citation type="submission" date="2018-06" db="EMBL/GenBank/DDBJ databases">
        <title>Genomic Encyclopedia of Type Strains, Phase III (KMG-III): the genomes of soil and plant-associated and newly described type strains.</title>
        <authorList>
            <person name="Whitman W."/>
        </authorList>
    </citation>
    <scope>NUCLEOTIDE SEQUENCE [LARGE SCALE GENOMIC DNA]</scope>
    <source>
        <strain evidence="1 2">CGMCC 4.7090</strain>
    </source>
</reference>
<organism evidence="1 2">
    <name type="scientific">Actinoplanes lutulentus</name>
    <dbReference type="NCBI Taxonomy" id="1287878"/>
    <lineage>
        <taxon>Bacteria</taxon>
        <taxon>Bacillati</taxon>
        <taxon>Actinomycetota</taxon>
        <taxon>Actinomycetes</taxon>
        <taxon>Micromonosporales</taxon>
        <taxon>Micromonosporaceae</taxon>
        <taxon>Actinoplanes</taxon>
    </lineage>
</organism>
<accession>A0A327Z0B4</accession>
<protein>
    <submittedName>
        <fullName evidence="1">Uncharacterized protein</fullName>
    </submittedName>
</protein>
<evidence type="ECO:0000313" key="1">
    <source>
        <dbReference type="EMBL" id="RAK27632.1"/>
    </source>
</evidence>
<dbReference type="AlphaFoldDB" id="A0A327Z0B4"/>
<proteinExistence type="predicted"/>
<dbReference type="OrthoDB" id="3298026at2"/>
<comment type="caution">
    <text evidence="1">The sequence shown here is derived from an EMBL/GenBank/DDBJ whole genome shotgun (WGS) entry which is preliminary data.</text>
</comment>